<dbReference type="Gramene" id="ONI30181">
    <property type="protein sequence ID" value="ONI30181"/>
    <property type="gene ID" value="PRUPE_1G235400"/>
</dbReference>
<accession>A0A251R288</accession>
<reference evidence="1 2" key="1">
    <citation type="journal article" date="2013" name="Nat. Genet.">
        <title>The high-quality draft genome of peach (Prunus persica) identifies unique patterns of genetic diversity, domestication and genome evolution.</title>
        <authorList>
            <consortium name="International Peach Genome Initiative"/>
            <person name="Verde I."/>
            <person name="Abbott A.G."/>
            <person name="Scalabrin S."/>
            <person name="Jung S."/>
            <person name="Shu S."/>
            <person name="Marroni F."/>
            <person name="Zhebentyayeva T."/>
            <person name="Dettori M.T."/>
            <person name="Grimwood J."/>
            <person name="Cattonaro F."/>
            <person name="Zuccolo A."/>
            <person name="Rossini L."/>
            <person name="Jenkins J."/>
            <person name="Vendramin E."/>
            <person name="Meisel L.A."/>
            <person name="Decroocq V."/>
            <person name="Sosinski B."/>
            <person name="Prochnik S."/>
            <person name="Mitros T."/>
            <person name="Policriti A."/>
            <person name="Cipriani G."/>
            <person name="Dondini L."/>
            <person name="Ficklin S."/>
            <person name="Goodstein D.M."/>
            <person name="Xuan P."/>
            <person name="Del Fabbro C."/>
            <person name="Aramini V."/>
            <person name="Copetti D."/>
            <person name="Gonzalez S."/>
            <person name="Horner D.S."/>
            <person name="Falchi R."/>
            <person name="Lucas S."/>
            <person name="Mica E."/>
            <person name="Maldonado J."/>
            <person name="Lazzari B."/>
            <person name="Bielenberg D."/>
            <person name="Pirona R."/>
            <person name="Miculan M."/>
            <person name="Barakat A."/>
            <person name="Testolin R."/>
            <person name="Stella A."/>
            <person name="Tartarini S."/>
            <person name="Tonutti P."/>
            <person name="Arus P."/>
            <person name="Orellana A."/>
            <person name="Wells C."/>
            <person name="Main D."/>
            <person name="Vizzotto G."/>
            <person name="Silva H."/>
            <person name="Salamini F."/>
            <person name="Schmutz J."/>
            <person name="Morgante M."/>
            <person name="Rokhsar D.S."/>
        </authorList>
    </citation>
    <scope>NUCLEOTIDE SEQUENCE [LARGE SCALE GENOMIC DNA]</scope>
    <source>
        <strain evidence="2">cv. Nemared</strain>
    </source>
</reference>
<evidence type="ECO:0000313" key="2">
    <source>
        <dbReference type="Proteomes" id="UP000006882"/>
    </source>
</evidence>
<name>A0A251R288_PRUPE</name>
<protein>
    <submittedName>
        <fullName evidence="1">Uncharacterized protein</fullName>
    </submittedName>
</protein>
<gene>
    <name evidence="1" type="ORF">PRUPE_1G235400</name>
</gene>
<sequence length="73" mass="8206">MSFTYAIARLRVKIERETHACESRCACGLELIVLDKMFNGEKCFKSTSRGAALLREALLVEKSSSASCLFEER</sequence>
<keyword evidence="2" id="KW-1185">Reference proteome</keyword>
<evidence type="ECO:0000313" key="1">
    <source>
        <dbReference type="EMBL" id="ONI30181.1"/>
    </source>
</evidence>
<organism evidence="1 2">
    <name type="scientific">Prunus persica</name>
    <name type="common">Peach</name>
    <name type="synonym">Amygdalus persica</name>
    <dbReference type="NCBI Taxonomy" id="3760"/>
    <lineage>
        <taxon>Eukaryota</taxon>
        <taxon>Viridiplantae</taxon>
        <taxon>Streptophyta</taxon>
        <taxon>Embryophyta</taxon>
        <taxon>Tracheophyta</taxon>
        <taxon>Spermatophyta</taxon>
        <taxon>Magnoliopsida</taxon>
        <taxon>eudicotyledons</taxon>
        <taxon>Gunneridae</taxon>
        <taxon>Pentapetalae</taxon>
        <taxon>rosids</taxon>
        <taxon>fabids</taxon>
        <taxon>Rosales</taxon>
        <taxon>Rosaceae</taxon>
        <taxon>Amygdaloideae</taxon>
        <taxon>Amygdaleae</taxon>
        <taxon>Prunus</taxon>
    </lineage>
</organism>
<dbReference type="EMBL" id="CM007651">
    <property type="protein sequence ID" value="ONI30181.1"/>
    <property type="molecule type" value="Genomic_DNA"/>
</dbReference>
<proteinExistence type="predicted"/>
<dbReference type="AlphaFoldDB" id="A0A251R288"/>
<dbReference type="Proteomes" id="UP000006882">
    <property type="component" value="Chromosome G1"/>
</dbReference>